<dbReference type="EMBL" id="AXZF01000087">
    <property type="protein sequence ID" value="ERT68047.1"/>
    <property type="molecule type" value="Genomic_DNA"/>
</dbReference>
<accession>U7V8L6</accession>
<feature type="non-terminal residue" evidence="1">
    <location>
        <position position="242"/>
    </location>
</feature>
<organism evidence="1 2">
    <name type="scientific">Cetobacterium somerae ATCC BAA-474</name>
    <dbReference type="NCBI Taxonomy" id="1319815"/>
    <lineage>
        <taxon>Bacteria</taxon>
        <taxon>Fusobacteriati</taxon>
        <taxon>Fusobacteriota</taxon>
        <taxon>Fusobacteriia</taxon>
        <taxon>Fusobacteriales</taxon>
        <taxon>Fusobacteriaceae</taxon>
        <taxon>Cetobacterium</taxon>
    </lineage>
</organism>
<feature type="non-terminal residue" evidence="1">
    <location>
        <position position="1"/>
    </location>
</feature>
<dbReference type="Proteomes" id="UP000017081">
    <property type="component" value="Unassembled WGS sequence"/>
</dbReference>
<gene>
    <name evidence="1" type="ORF">HMPREF0202_02056</name>
</gene>
<keyword evidence="2" id="KW-1185">Reference proteome</keyword>
<proteinExistence type="predicted"/>
<name>U7V8L6_9FUSO</name>
<sequence>ATLKRYAASNNVIVKNIKPTNKDPIKIGTVKLNDQNSEMTEIGVNSGLRFFGGTTNSTFTQVMYLRDLTNMKTIVVQTQMGTGPNEDSSNKNPRDYTIRVLRVFSGNYTANSPSFPSSDTAVPKPGEMYVNAGASLFRLGVSSTLYNVKPFYDDITFGSITLNIVGEDYNSSFELSNPIAKGGTNGVGTYVLDGTTRSPSGLPRNINTLTWTSAGINSNPGYTLYDIAHNIGVWFTDGTTTV</sequence>
<dbReference type="AlphaFoldDB" id="U7V8L6"/>
<evidence type="ECO:0000313" key="2">
    <source>
        <dbReference type="Proteomes" id="UP000017081"/>
    </source>
</evidence>
<dbReference type="RefSeq" id="WP_023051589.1">
    <property type="nucleotide sequence ID" value="NZ_KI518064.1"/>
</dbReference>
<reference evidence="1 2" key="1">
    <citation type="submission" date="2013-08" db="EMBL/GenBank/DDBJ databases">
        <authorList>
            <person name="Weinstock G."/>
            <person name="Sodergren E."/>
            <person name="Wylie T."/>
            <person name="Fulton L."/>
            <person name="Fulton R."/>
            <person name="Fronick C."/>
            <person name="O'Laughlin M."/>
            <person name="Godfrey J."/>
            <person name="Miner T."/>
            <person name="Herter B."/>
            <person name="Appelbaum E."/>
            <person name="Cordes M."/>
            <person name="Lek S."/>
            <person name="Wollam A."/>
            <person name="Pepin K.H."/>
            <person name="Palsikar V.B."/>
            <person name="Mitreva M."/>
            <person name="Wilson R.K."/>
        </authorList>
    </citation>
    <scope>NUCLEOTIDE SEQUENCE [LARGE SCALE GENOMIC DNA]</scope>
    <source>
        <strain evidence="1 2">ATCC BAA-474</strain>
    </source>
</reference>
<protein>
    <submittedName>
        <fullName evidence="1">Uncharacterized protein</fullName>
    </submittedName>
</protein>
<comment type="caution">
    <text evidence="1">The sequence shown here is derived from an EMBL/GenBank/DDBJ whole genome shotgun (WGS) entry which is preliminary data.</text>
</comment>
<evidence type="ECO:0000313" key="1">
    <source>
        <dbReference type="EMBL" id="ERT68047.1"/>
    </source>
</evidence>